<organism evidence="4 5">
    <name type="scientific">Taxus chinensis</name>
    <name type="common">Chinese yew</name>
    <name type="synonym">Taxus wallichiana var. chinensis</name>
    <dbReference type="NCBI Taxonomy" id="29808"/>
    <lineage>
        <taxon>Eukaryota</taxon>
        <taxon>Viridiplantae</taxon>
        <taxon>Streptophyta</taxon>
        <taxon>Embryophyta</taxon>
        <taxon>Tracheophyta</taxon>
        <taxon>Spermatophyta</taxon>
        <taxon>Pinopsida</taxon>
        <taxon>Pinidae</taxon>
        <taxon>Conifers II</taxon>
        <taxon>Cupressales</taxon>
        <taxon>Taxaceae</taxon>
        <taxon>Taxus</taxon>
    </lineage>
</organism>
<name>A0AA38C176_TAXCH</name>
<dbReference type="GO" id="GO:0016787">
    <property type="term" value="F:hydrolase activity"/>
    <property type="evidence" value="ECO:0007669"/>
    <property type="project" value="UniProtKB-KW"/>
</dbReference>
<dbReference type="InterPro" id="IPR029058">
    <property type="entry name" value="AB_hydrolase_fold"/>
</dbReference>
<dbReference type="SUPFAM" id="SSF53474">
    <property type="entry name" value="alpha/beta-Hydrolases"/>
    <property type="match status" value="1"/>
</dbReference>
<evidence type="ECO:0000259" key="3">
    <source>
        <dbReference type="Pfam" id="PF00561"/>
    </source>
</evidence>
<accession>A0AA38C176</accession>
<dbReference type="InterPro" id="IPR000073">
    <property type="entry name" value="AB_hydrolase_1"/>
</dbReference>
<evidence type="ECO:0000256" key="1">
    <source>
        <dbReference type="ARBA" id="ARBA00008645"/>
    </source>
</evidence>
<gene>
    <name evidence="4" type="ORF">KI387_042329</name>
</gene>
<evidence type="ECO:0000313" key="4">
    <source>
        <dbReference type="EMBL" id="KAH9292485.1"/>
    </source>
</evidence>
<comment type="caution">
    <text evidence="4">The sequence shown here is derived from an EMBL/GenBank/DDBJ whole genome shotgun (WGS) entry which is preliminary data.</text>
</comment>
<evidence type="ECO:0000313" key="5">
    <source>
        <dbReference type="Proteomes" id="UP000824469"/>
    </source>
</evidence>
<reference evidence="4 5" key="1">
    <citation type="journal article" date="2021" name="Nat. Plants">
        <title>The Taxus genome provides insights into paclitaxel biosynthesis.</title>
        <authorList>
            <person name="Xiong X."/>
            <person name="Gou J."/>
            <person name="Liao Q."/>
            <person name="Li Y."/>
            <person name="Zhou Q."/>
            <person name="Bi G."/>
            <person name="Li C."/>
            <person name="Du R."/>
            <person name="Wang X."/>
            <person name="Sun T."/>
            <person name="Guo L."/>
            <person name="Liang H."/>
            <person name="Lu P."/>
            <person name="Wu Y."/>
            <person name="Zhang Z."/>
            <person name="Ro D.K."/>
            <person name="Shang Y."/>
            <person name="Huang S."/>
            <person name="Yan J."/>
        </authorList>
    </citation>
    <scope>NUCLEOTIDE SEQUENCE [LARGE SCALE GENOMIC DNA]</scope>
    <source>
        <strain evidence="4">Ta-2019</strain>
    </source>
</reference>
<protein>
    <recommendedName>
        <fullName evidence="3">AB hydrolase-1 domain-containing protein</fullName>
    </recommendedName>
</protein>
<evidence type="ECO:0000256" key="2">
    <source>
        <dbReference type="ARBA" id="ARBA00022801"/>
    </source>
</evidence>
<sequence length="290" mass="31790">MSTQESGLLSNALNVKVIGSGNRVLVLSHGFGGDQSAWNKILPYLVTNFKVILFDMVFSGNVNPTHFDFDTYTSLSAYATDLLAILDEIKVEKCLYVGHSVSGMVGCIASIQRPQLFEKLILLCASPRYLNDESYQGGFERGDVDQLYSAMKTDYAAWVSGFAPLVVGTDEPSVVKEFTRSMMNMKPEIAVAVAETIFESDMRNILCDVKSPCSIIQTTKDIAVPMTVPYYMHCNLGGKMNSVDILDTNGHLPQLTSPALLLQAFKNILGDWDSFNGDSQVALEPTSVKI</sequence>
<dbReference type="AlphaFoldDB" id="A0AA38C176"/>
<dbReference type="FunFam" id="3.40.50.1820:FF:000042">
    <property type="entry name" value="probable strigolactone esterase DAD2"/>
    <property type="match status" value="1"/>
</dbReference>
<feature type="domain" description="AB hydrolase-1" evidence="3">
    <location>
        <begin position="24"/>
        <end position="158"/>
    </location>
</feature>
<dbReference type="Proteomes" id="UP000824469">
    <property type="component" value="Unassembled WGS sequence"/>
</dbReference>
<dbReference type="Gene3D" id="3.40.50.1820">
    <property type="entry name" value="alpha/beta hydrolase"/>
    <property type="match status" value="1"/>
</dbReference>
<dbReference type="OMA" id="GKMNSVD"/>
<proteinExistence type="inferred from homology"/>
<comment type="similarity">
    <text evidence="1">Belongs to the AB hydrolase superfamily.</text>
</comment>
<dbReference type="Pfam" id="PF00561">
    <property type="entry name" value="Abhydrolase_1"/>
    <property type="match status" value="1"/>
</dbReference>
<keyword evidence="2" id="KW-0378">Hydrolase</keyword>
<keyword evidence="5" id="KW-1185">Reference proteome</keyword>
<dbReference type="EMBL" id="JAHRHJ020003125">
    <property type="protein sequence ID" value="KAH9292485.1"/>
    <property type="molecule type" value="Genomic_DNA"/>
</dbReference>
<dbReference type="PANTHER" id="PTHR43039">
    <property type="entry name" value="ESTERASE-RELATED"/>
    <property type="match status" value="1"/>
</dbReference>